<proteinExistence type="predicted"/>
<dbReference type="PROSITE" id="PS00028">
    <property type="entry name" value="ZINC_FINGER_C2H2_1"/>
    <property type="match status" value="2"/>
</dbReference>
<dbReference type="InterPro" id="IPR013087">
    <property type="entry name" value="Znf_C2H2_type"/>
</dbReference>
<gene>
    <name evidence="12" type="ORF">DVH24_005307</name>
</gene>
<keyword evidence="5" id="KW-0862">Zinc</keyword>
<evidence type="ECO:0000256" key="3">
    <source>
        <dbReference type="ARBA" id="ARBA00022737"/>
    </source>
</evidence>
<reference evidence="12 13" key="1">
    <citation type="submission" date="2018-10" db="EMBL/GenBank/DDBJ databases">
        <title>A high-quality apple genome assembly.</title>
        <authorList>
            <person name="Hu J."/>
        </authorList>
    </citation>
    <scope>NUCLEOTIDE SEQUENCE [LARGE SCALE GENOMIC DNA]</scope>
    <source>
        <strain evidence="13">cv. HFTH1</strain>
        <tissue evidence="12">Young leaf</tissue>
    </source>
</reference>
<comment type="caution">
    <text evidence="12">The sequence shown here is derived from an EMBL/GenBank/DDBJ whole genome shotgun (WGS) entry which is preliminary data.</text>
</comment>
<dbReference type="AlphaFoldDB" id="A0A498KM92"/>
<keyword evidence="13" id="KW-1185">Reference proteome</keyword>
<feature type="region of interest" description="Disordered" evidence="10">
    <location>
        <begin position="173"/>
        <end position="192"/>
    </location>
</feature>
<name>A0A498KM92_MALDO</name>
<dbReference type="GO" id="GO:0008270">
    <property type="term" value="F:zinc ion binding"/>
    <property type="evidence" value="ECO:0007669"/>
    <property type="project" value="UniProtKB-KW"/>
</dbReference>
<dbReference type="Gene3D" id="3.30.160.60">
    <property type="entry name" value="Classic Zinc Finger"/>
    <property type="match status" value="1"/>
</dbReference>
<evidence type="ECO:0000256" key="7">
    <source>
        <dbReference type="ARBA" id="ARBA00023163"/>
    </source>
</evidence>
<comment type="subcellular location">
    <subcellularLocation>
        <location evidence="1">Nucleus</location>
    </subcellularLocation>
</comment>
<feature type="domain" description="C2H2-type" evidence="11">
    <location>
        <begin position="157"/>
        <end position="184"/>
    </location>
</feature>
<evidence type="ECO:0000256" key="8">
    <source>
        <dbReference type="ARBA" id="ARBA00023242"/>
    </source>
</evidence>
<dbReference type="EMBL" id="RDQH01000327">
    <property type="protein sequence ID" value="RXI07534.1"/>
    <property type="molecule type" value="Genomic_DNA"/>
</dbReference>
<evidence type="ECO:0000259" key="11">
    <source>
        <dbReference type="PROSITE" id="PS50157"/>
    </source>
</evidence>
<dbReference type="Proteomes" id="UP000290289">
    <property type="component" value="Chromosome 1"/>
</dbReference>
<keyword evidence="4 9" id="KW-0863">Zinc-finger</keyword>
<feature type="region of interest" description="Disordered" evidence="10">
    <location>
        <begin position="110"/>
        <end position="134"/>
    </location>
</feature>
<keyword evidence="8" id="KW-0539">Nucleus</keyword>
<dbReference type="Pfam" id="PF13912">
    <property type="entry name" value="zf-C2H2_6"/>
    <property type="match status" value="2"/>
</dbReference>
<dbReference type="GO" id="GO:0005634">
    <property type="term" value="C:nucleus"/>
    <property type="evidence" value="ECO:0007669"/>
    <property type="project" value="UniProtKB-SubCell"/>
</dbReference>
<dbReference type="PANTHER" id="PTHR26374">
    <property type="entry name" value="ZINC FINGER PROTEIN ZAT5"/>
    <property type="match status" value="1"/>
</dbReference>
<keyword evidence="3" id="KW-0677">Repeat</keyword>
<dbReference type="STRING" id="3750.A0A498KM92"/>
<evidence type="ECO:0000256" key="6">
    <source>
        <dbReference type="ARBA" id="ARBA00023015"/>
    </source>
</evidence>
<evidence type="ECO:0000256" key="5">
    <source>
        <dbReference type="ARBA" id="ARBA00022833"/>
    </source>
</evidence>
<evidence type="ECO:0000313" key="13">
    <source>
        <dbReference type="Proteomes" id="UP000290289"/>
    </source>
</evidence>
<keyword evidence="2" id="KW-0479">Metal-binding</keyword>
<evidence type="ECO:0000313" key="12">
    <source>
        <dbReference type="EMBL" id="RXI07534.1"/>
    </source>
</evidence>
<feature type="domain" description="C2H2-type" evidence="11">
    <location>
        <begin position="250"/>
        <end position="277"/>
    </location>
</feature>
<dbReference type="SMART" id="SM00355">
    <property type="entry name" value="ZnF_C2H2"/>
    <property type="match status" value="2"/>
</dbReference>
<dbReference type="PROSITE" id="PS50157">
    <property type="entry name" value="ZINC_FINGER_C2H2_2"/>
    <property type="match status" value="2"/>
</dbReference>
<feature type="region of interest" description="Disordered" evidence="10">
    <location>
        <begin position="268"/>
        <end position="310"/>
    </location>
</feature>
<accession>A0A498KM92</accession>
<feature type="compositionally biased region" description="Basic and acidic residues" evidence="10">
    <location>
        <begin position="119"/>
        <end position="130"/>
    </location>
</feature>
<protein>
    <recommendedName>
        <fullName evidence="11">C2H2-type domain-containing protein</fullName>
    </recommendedName>
</protein>
<keyword evidence="7" id="KW-0804">Transcription</keyword>
<dbReference type="PANTHER" id="PTHR26374:SF378">
    <property type="entry name" value="C2H2-TYPE ZINC FINGER FAMILY PROTEIN"/>
    <property type="match status" value="1"/>
</dbReference>
<keyword evidence="6" id="KW-0805">Transcription regulation</keyword>
<feature type="compositionally biased region" description="Gly residues" evidence="10">
    <location>
        <begin position="57"/>
        <end position="68"/>
    </location>
</feature>
<organism evidence="12 13">
    <name type="scientific">Malus domestica</name>
    <name type="common">Apple</name>
    <name type="synonym">Pyrus malus</name>
    <dbReference type="NCBI Taxonomy" id="3750"/>
    <lineage>
        <taxon>Eukaryota</taxon>
        <taxon>Viridiplantae</taxon>
        <taxon>Streptophyta</taxon>
        <taxon>Embryophyta</taxon>
        <taxon>Tracheophyta</taxon>
        <taxon>Spermatophyta</taxon>
        <taxon>Magnoliopsida</taxon>
        <taxon>eudicotyledons</taxon>
        <taxon>Gunneridae</taxon>
        <taxon>Pentapetalae</taxon>
        <taxon>rosids</taxon>
        <taxon>fabids</taxon>
        <taxon>Rosales</taxon>
        <taxon>Rosaceae</taxon>
        <taxon>Amygdaloideae</taxon>
        <taxon>Maleae</taxon>
        <taxon>Malus</taxon>
    </lineage>
</organism>
<feature type="compositionally biased region" description="Polar residues" evidence="10">
    <location>
        <begin position="69"/>
        <end position="93"/>
    </location>
</feature>
<evidence type="ECO:0000256" key="10">
    <source>
        <dbReference type="SAM" id="MobiDB-lite"/>
    </source>
</evidence>
<dbReference type="SUPFAM" id="SSF57667">
    <property type="entry name" value="beta-beta-alpha zinc fingers"/>
    <property type="match status" value="1"/>
</dbReference>
<sequence length="365" mass="40116">MEAAGGDHHHQEEVMILGCKEQHNNNNNIMKGKRTKRLRPQSPIPFAIPRNSSSPEGGVGGRGGGDGGENNNDCINSTNLSPTTSAELFQDSTTSEEEDMANCLILLAQGQSRAASSSPDHHHQPHHDHITTSSRRFLEATTAPAGKVAGAAGYYVYECKTCNRTFPSFQALGGHRASHKKPKANIGDDHKNKHVGIGLLPPSDEDQDTQLFKNNIFHNNNIKTSSSPLSLHLSNRGLVLSSNKSSSKIHECSICSAEFTSGQALGGHMRRHRAPTGATNTTLSLTPPPVSEAFESHQQQQQQQPQLPMKKQKSMLNLDLDLNLPAPSEDDHHRETKFVFASKQQQQEQQQQERLRTQILVDCHY</sequence>
<evidence type="ECO:0000256" key="4">
    <source>
        <dbReference type="ARBA" id="ARBA00022771"/>
    </source>
</evidence>
<evidence type="ECO:0000256" key="1">
    <source>
        <dbReference type="ARBA" id="ARBA00004123"/>
    </source>
</evidence>
<evidence type="ECO:0000256" key="9">
    <source>
        <dbReference type="PROSITE-ProRule" id="PRU00042"/>
    </source>
</evidence>
<evidence type="ECO:0000256" key="2">
    <source>
        <dbReference type="ARBA" id="ARBA00022723"/>
    </source>
</evidence>
<dbReference type="InterPro" id="IPR036236">
    <property type="entry name" value="Znf_C2H2_sf"/>
</dbReference>
<feature type="region of interest" description="Disordered" evidence="10">
    <location>
        <begin position="21"/>
        <end position="94"/>
    </location>
</feature>